<accession>A0ABY7NMU4</accession>
<keyword evidence="4" id="KW-1185">Reference proteome</keyword>
<dbReference type="InterPro" id="IPR012347">
    <property type="entry name" value="Ferritin-like"/>
</dbReference>
<dbReference type="InterPro" id="IPR025419">
    <property type="entry name" value="DUF4142"/>
</dbReference>
<evidence type="ECO:0000313" key="4">
    <source>
        <dbReference type="Proteomes" id="UP001210865"/>
    </source>
</evidence>
<feature type="signal peptide" evidence="1">
    <location>
        <begin position="1"/>
        <end position="21"/>
    </location>
</feature>
<evidence type="ECO:0000313" key="3">
    <source>
        <dbReference type="EMBL" id="WBO21907.1"/>
    </source>
</evidence>
<dbReference type="PANTHER" id="PTHR38593:SF1">
    <property type="entry name" value="BLR2558 PROTEIN"/>
    <property type="match status" value="1"/>
</dbReference>
<proteinExistence type="predicted"/>
<gene>
    <name evidence="3" type="ORF">PBT88_17335</name>
</gene>
<dbReference type="PANTHER" id="PTHR38593">
    <property type="entry name" value="BLR2558 PROTEIN"/>
    <property type="match status" value="1"/>
</dbReference>
<dbReference type="EMBL" id="CP115174">
    <property type="protein sequence ID" value="WBO21907.1"/>
    <property type="molecule type" value="Genomic_DNA"/>
</dbReference>
<feature type="chain" id="PRO_5047470117" evidence="1">
    <location>
        <begin position="22"/>
        <end position="167"/>
    </location>
</feature>
<dbReference type="Gene3D" id="1.20.1260.10">
    <property type="match status" value="1"/>
</dbReference>
<sequence length="167" mass="17184">MNIAIPLALLAATSGAGMAAAAVTATPADRAFVAKVSQGGMFEVAAGKLAETRGSTQDIRDFAAAEVHDHNLVGDKLKAISSREGVTFPARPNAEFAAKFSHLSGLSGPAFDAAYLSEMAALHDADGAAFLKESQDGGSAAYRAFGTETHRIVQRHIGAIHGAPLPR</sequence>
<evidence type="ECO:0000259" key="2">
    <source>
        <dbReference type="Pfam" id="PF13628"/>
    </source>
</evidence>
<reference evidence="3 4" key="1">
    <citation type="submission" date="2022-12" db="EMBL/GenBank/DDBJ databases">
        <title>Sphingomonas abieness sp. nov., an endophytic bacterium isolated from Abies koreana.</title>
        <authorList>
            <person name="Jiang L."/>
            <person name="Lee J."/>
        </authorList>
    </citation>
    <scope>NUCLEOTIDE SEQUENCE [LARGE SCALE GENOMIC DNA]</scope>
    <source>
        <strain evidence="4">PAMB 00755</strain>
    </source>
</reference>
<name>A0ABY7NMU4_9SPHN</name>
<evidence type="ECO:0000256" key="1">
    <source>
        <dbReference type="SAM" id="SignalP"/>
    </source>
</evidence>
<dbReference type="RefSeq" id="WP_270076555.1">
    <property type="nucleotide sequence ID" value="NZ_CP115174.1"/>
</dbReference>
<protein>
    <submittedName>
        <fullName evidence="3">DUF4142 domain-containing protein</fullName>
    </submittedName>
</protein>
<dbReference type="Proteomes" id="UP001210865">
    <property type="component" value="Chromosome"/>
</dbReference>
<organism evidence="3 4">
    <name type="scientific">Sphingomonas abietis</name>
    <dbReference type="NCBI Taxonomy" id="3012344"/>
    <lineage>
        <taxon>Bacteria</taxon>
        <taxon>Pseudomonadati</taxon>
        <taxon>Pseudomonadota</taxon>
        <taxon>Alphaproteobacteria</taxon>
        <taxon>Sphingomonadales</taxon>
        <taxon>Sphingomonadaceae</taxon>
        <taxon>Sphingomonas</taxon>
    </lineage>
</organism>
<feature type="domain" description="DUF4142" evidence="2">
    <location>
        <begin position="28"/>
        <end position="158"/>
    </location>
</feature>
<dbReference type="Pfam" id="PF13628">
    <property type="entry name" value="DUF4142"/>
    <property type="match status" value="1"/>
</dbReference>
<keyword evidence="1" id="KW-0732">Signal</keyword>